<protein>
    <submittedName>
        <fullName evidence="2">Uncharacterized protein</fullName>
    </submittedName>
</protein>
<dbReference type="VEuPathDB" id="AmoebaDB:DICPUDRAFT_23823"/>
<evidence type="ECO:0000313" key="3">
    <source>
        <dbReference type="Proteomes" id="UP000001064"/>
    </source>
</evidence>
<organism evidence="2 3">
    <name type="scientific">Dictyostelium purpureum</name>
    <name type="common">Slime mold</name>
    <dbReference type="NCBI Taxonomy" id="5786"/>
    <lineage>
        <taxon>Eukaryota</taxon>
        <taxon>Amoebozoa</taxon>
        <taxon>Evosea</taxon>
        <taxon>Eumycetozoa</taxon>
        <taxon>Dictyostelia</taxon>
        <taxon>Dictyosteliales</taxon>
        <taxon>Dictyosteliaceae</taxon>
        <taxon>Dictyostelium</taxon>
    </lineage>
</organism>
<dbReference type="EMBL" id="GL871128">
    <property type="protein sequence ID" value="EGC33745.1"/>
    <property type="molecule type" value="Genomic_DNA"/>
</dbReference>
<evidence type="ECO:0000313" key="2">
    <source>
        <dbReference type="EMBL" id="EGC33745.1"/>
    </source>
</evidence>
<feature type="non-terminal residue" evidence="2">
    <location>
        <position position="1"/>
    </location>
</feature>
<dbReference type="EMBL" id="GL871426">
    <property type="protein sequence ID" value="EGC29482.1"/>
    <property type="molecule type" value="Genomic_DNA"/>
</dbReference>
<dbReference type="KEGG" id="dpp:DICPUDRAFT_13859"/>
<keyword evidence="3" id="KW-1185">Reference proteome</keyword>
<dbReference type="VEuPathDB" id="AmoebaDB:DICPUDRAFT_13859"/>
<proteinExistence type="predicted"/>
<reference evidence="3" key="2">
    <citation type="journal article" date="2011" name="Genome Biol.">
        <title>Comparative genomics of the social amoebae Dictyostelium discoideum and Dictyostelium purpureum.</title>
        <authorList>
            <consortium name="US DOE Joint Genome Institute (JGI-PGF)"/>
            <person name="Sucgang R."/>
            <person name="Kuo A."/>
            <person name="Tian X."/>
            <person name="Salerno W."/>
            <person name="Parikh A."/>
            <person name="Feasley C.L."/>
            <person name="Dalin E."/>
            <person name="Tu H."/>
            <person name="Huang E."/>
            <person name="Barry K."/>
            <person name="Lindquist E."/>
            <person name="Shapiro H."/>
            <person name="Bruce D."/>
            <person name="Schmutz J."/>
            <person name="Salamov A."/>
            <person name="Fey P."/>
            <person name="Gaudet P."/>
            <person name="Anjard C."/>
            <person name="Babu M.M."/>
            <person name="Basu S."/>
            <person name="Bushmanova Y."/>
            <person name="van der Wel H."/>
            <person name="Katoh-Kurasawa M."/>
            <person name="Dinh C."/>
            <person name="Coutinho P.M."/>
            <person name="Saito T."/>
            <person name="Elias M."/>
            <person name="Schaap P."/>
            <person name="Kay R.R."/>
            <person name="Henrissat B."/>
            <person name="Eichinger L."/>
            <person name="Rivero F."/>
            <person name="Putnam N.H."/>
            <person name="West C.M."/>
            <person name="Loomis W.F."/>
            <person name="Chisholm R.L."/>
            <person name="Shaulsky G."/>
            <person name="Strassmann J.E."/>
            <person name="Queller D.C."/>
            <person name="Kuspa A."/>
            <person name="Grigoriev I.V."/>
        </authorList>
    </citation>
    <scope>NUCLEOTIDE SEQUENCE [LARGE SCALE GENOMIC DNA]</scope>
    <source>
        <strain evidence="3">QSDP1</strain>
    </source>
</reference>
<dbReference type="OrthoDB" id="24283at2759"/>
<dbReference type="GeneID" id="10505307"/>
<dbReference type="RefSeq" id="XP_003289744.1">
    <property type="nucleotide sequence ID" value="XM_003289696.1"/>
</dbReference>
<sequence length="76" mass="9302">NMDRLFYKVFHNTYLFKTILGFIQEVEWVNYDDPSQITSSNRYRFKDIVSLKWMVQNKMFSLLKCKLEANEYICMD</sequence>
<dbReference type="GeneID" id="10503082"/>
<dbReference type="AlphaFoldDB" id="F0ZQP8"/>
<name>F0ZQP8_DICPU</name>
<reference evidence="2" key="1">
    <citation type="submission" date="2010-04" db="EMBL/GenBank/DDBJ databases">
        <title>Comparative genomics of the social amoebae Dictyostelium discoideum and Dictyostelium purpureum.</title>
        <authorList>
            <consortium name="US DOE Joint Genome Institute (JGI-PGF)"/>
            <person name="Sucgang R."/>
            <person name="Kuo A."/>
            <person name="Tian X."/>
            <person name="Salerno W."/>
            <person name="Parikh A."/>
            <person name="Feasley C.L."/>
            <person name="Dalin E."/>
            <person name="Tu H."/>
            <person name="Huang E."/>
            <person name="Barry K."/>
            <person name="Lindquist E."/>
            <person name="Shapiro H."/>
            <person name="Bruce D."/>
            <person name="Schmutz J."/>
            <person name="Salamov A."/>
            <person name="Fey P."/>
            <person name="Gaudet P."/>
            <person name="Anjard C."/>
            <person name="Mohan M.B."/>
            <person name="Basu S."/>
            <person name="Bushmanova Y."/>
            <person name="van der Wel H."/>
            <person name="Katoh-Kurasawa M."/>
            <person name="Coutinho P.M."/>
            <person name="Saito T."/>
            <person name="Elias M."/>
            <person name="Schaap P."/>
            <person name="Kay R.R."/>
            <person name="Henrissat B."/>
            <person name="Eichinger L."/>
            <person name="Rivero F."/>
            <person name="Putnam N.H."/>
            <person name="West C.M."/>
            <person name="Loomis W.F."/>
            <person name="Chisholm R.L."/>
            <person name="Shaulsky G."/>
            <person name="Strassmann J.E."/>
            <person name="Queller D.C."/>
            <person name="Kuspa A."/>
            <person name="Grigoriev I.V."/>
        </authorList>
    </citation>
    <scope>NUCLEOTIDE SEQUENCE</scope>
    <source>
        <strain evidence="2">QSDP1</strain>
    </source>
</reference>
<feature type="non-terminal residue" evidence="2">
    <location>
        <position position="76"/>
    </location>
</feature>
<evidence type="ECO:0000313" key="1">
    <source>
        <dbReference type="EMBL" id="EGC29482.1"/>
    </source>
</evidence>
<accession>F0ZQP8</accession>
<gene>
    <name evidence="1" type="ORF">DICPUDRAFT_13859</name>
    <name evidence="2" type="ORF">DICPUDRAFT_23823</name>
</gene>
<dbReference type="Proteomes" id="UP000001064">
    <property type="component" value="Unassembled WGS sequence"/>
</dbReference>
<dbReference type="PANTHER" id="PTHR32457:SF62">
    <property type="entry name" value="F-BOX DOMAIN-CONTAINING PROTEIN-RELATED"/>
    <property type="match status" value="1"/>
</dbReference>
<dbReference type="RefSeq" id="XP_003293991.1">
    <property type="nucleotide sequence ID" value="XM_003293943.1"/>
</dbReference>
<dbReference type="PANTHER" id="PTHR32457">
    <property type="entry name" value="F-BOX DOMAIN-CONTAINING PROTEIN-RELATED"/>
    <property type="match status" value="1"/>
</dbReference>
<dbReference type="KEGG" id="dpp:DICPUDRAFT_23823"/>